<proteinExistence type="predicted"/>
<feature type="region of interest" description="Disordered" evidence="1">
    <location>
        <begin position="247"/>
        <end position="273"/>
    </location>
</feature>
<dbReference type="Proteomes" id="UP001185135">
    <property type="component" value="Segment"/>
</dbReference>
<gene>
    <name evidence="2" type="ORF">pkur_cds_149</name>
</gene>
<evidence type="ECO:0000313" key="2">
    <source>
        <dbReference type="EMBL" id="WBR14324.1"/>
    </source>
</evidence>
<evidence type="ECO:0000313" key="3">
    <source>
        <dbReference type="Proteomes" id="UP001185135"/>
    </source>
</evidence>
<protein>
    <submittedName>
        <fullName evidence="2">Fatty oxidation complex domain-containing protein</fullName>
    </submittedName>
</protein>
<sequence>MASIDPVWSRALGAHPRVRAALGDGPTEAGGGTVPLFYRLGDLLRALGPPSSSFGLATDPVDTFLVDLFGLYLDWPSWATNQLVEAVDARLSVRESGILPLFAVGPETALGCIDTRGDRSNVFYLFVVWPPVRGASTPTARVSMYRVQRMPPEQDHGDAYDDDDGGDPARNLSVTGLLAQVRVPREETDGYGDYHDEIDEEYFDESQFVADAALYDFAHGTLADLAGVLPRLAEALAVDSLSSTAAPIHHTRGDASDGGGGGQSRDDIREPMGDRYEGASAMRRSMMPLIGLSPHLAREVMAQRYTTAAFEPLLAGARAVLVSPCQLASVLGMIAAADAARRLRIVAAGTAPRTLADMSIAAAASAVVPQGTRLLASLPEGIKERAVFATWQRVCSDAPDPTTGRLARADRLVDVADALGANLTDAQLRDTERLCPDLLDDVVRAGIAASFGAAPAAPRLAPPEHLFFSQPALALVRHSDDGVWSPYDKVDNDGWTLACGIANDARLTADEAVALLQAAAAQDEGEFDPLLIETMTPAVKAAAVYAETVGAPRVFEPIQRRRIAQRVTIAGASGGQRPRLETSDDEADVASRVAILAPLVAQALYAGAVLDPEDIVYPGRLCARMTFYRLLDEIR</sequence>
<name>A0AA95J200_9VIRU</name>
<feature type="compositionally biased region" description="Basic and acidic residues" evidence="1">
    <location>
        <begin position="264"/>
        <end position="273"/>
    </location>
</feature>
<dbReference type="EMBL" id="ON887157">
    <property type="protein sequence ID" value="WBR14324.1"/>
    <property type="molecule type" value="Genomic_DNA"/>
</dbReference>
<evidence type="ECO:0000256" key="1">
    <source>
        <dbReference type="SAM" id="MobiDB-lite"/>
    </source>
</evidence>
<reference evidence="2" key="1">
    <citation type="submission" date="2022-06" db="EMBL/GenBank/DDBJ databases">
        <authorList>
            <person name="Legendre M."/>
            <person name="Claverie J.-M."/>
            <person name="Alempic J.-M."/>
            <person name="Abergel C."/>
        </authorList>
    </citation>
    <scope>NUCLEOTIDE SEQUENCE</scope>
    <source>
        <strain evidence="2">Kuranda</strain>
    </source>
</reference>
<organism evidence="2 3">
    <name type="scientific">Pandoravirus kuranda</name>
    <dbReference type="NCBI Taxonomy" id="3019033"/>
    <lineage>
        <taxon>Viruses</taxon>
        <taxon>Pandoravirus</taxon>
    </lineage>
</organism>
<accession>A0AA95J200</accession>